<sequence length="334" mass="34692">MVRIARVAARTAQRQTWRVDLSAFPRIPLGSWPTPLDPCPRLSAVLGATVLVKRDDIGGLGLGGNKVRKLEFTLAAALAAGADTIITFGGVQTNHGRLTAAACARLGLRCELVLTRSVPRSGFAYDRSGNVALDRMFGARLHMCDTDAEATYTAGALATATSVTLPVGGSSGLGVLGYVAAARELSDQLGELKVDRIVCAAGSGGTVAGLVLGTETRVTAVSVSRDATGTREKIEQAVGLAVRELDIEPPELDHLEVDDSALGEGYGLPTDKVWSALRLFARTEGIVLDPVYTGKAAAALIAGVKKDEVVVFVHTGGAPAMFGYAPDLVAEAGR</sequence>
<evidence type="ECO:0000256" key="1">
    <source>
        <dbReference type="ARBA" id="ARBA00001933"/>
    </source>
</evidence>
<evidence type="ECO:0000256" key="3">
    <source>
        <dbReference type="ARBA" id="ARBA00022898"/>
    </source>
</evidence>
<evidence type="ECO:0000256" key="2">
    <source>
        <dbReference type="ARBA" id="ARBA00008639"/>
    </source>
</evidence>
<dbReference type="GO" id="GO:1901605">
    <property type="term" value="P:alpha-amino acid metabolic process"/>
    <property type="evidence" value="ECO:0007669"/>
    <property type="project" value="UniProtKB-ARBA"/>
</dbReference>
<dbReference type="InterPro" id="IPR001926">
    <property type="entry name" value="TrpB-like_PALP"/>
</dbReference>
<protein>
    <submittedName>
        <fullName evidence="6">D-cysteine desulfhydrase</fullName>
    </submittedName>
</protein>
<evidence type="ECO:0000256" key="4">
    <source>
        <dbReference type="PIRSR" id="PIRSR006278-2"/>
    </source>
</evidence>
<dbReference type="Proteomes" id="UP000294927">
    <property type="component" value="Unassembled WGS sequence"/>
</dbReference>
<accession>A0A4R7UWJ6</accession>
<dbReference type="Gene3D" id="3.40.50.1100">
    <property type="match status" value="2"/>
</dbReference>
<gene>
    <name evidence="6" type="ORF">CLV71_123175</name>
</gene>
<dbReference type="InterPro" id="IPR036052">
    <property type="entry name" value="TrpB-like_PALP_sf"/>
</dbReference>
<evidence type="ECO:0000259" key="5">
    <source>
        <dbReference type="Pfam" id="PF00291"/>
    </source>
</evidence>
<feature type="modified residue" description="N6-(pyridoxal phosphate)lysine" evidence="4">
    <location>
        <position position="66"/>
    </location>
</feature>
<reference evidence="6 7" key="1">
    <citation type="submission" date="2019-03" db="EMBL/GenBank/DDBJ databases">
        <title>Genomic Encyclopedia of Archaeal and Bacterial Type Strains, Phase II (KMG-II): from individual species to whole genera.</title>
        <authorList>
            <person name="Goeker M."/>
        </authorList>
    </citation>
    <scope>NUCLEOTIDE SEQUENCE [LARGE SCALE GENOMIC DNA]</scope>
    <source>
        <strain evidence="6 7">DSM 45499</strain>
    </source>
</reference>
<evidence type="ECO:0000313" key="6">
    <source>
        <dbReference type="EMBL" id="TDV40464.1"/>
    </source>
</evidence>
<dbReference type="Pfam" id="PF00291">
    <property type="entry name" value="PALP"/>
    <property type="match status" value="1"/>
</dbReference>
<feature type="domain" description="Tryptophan synthase beta chain-like PALP" evidence="5">
    <location>
        <begin position="29"/>
        <end position="316"/>
    </location>
</feature>
<dbReference type="SUPFAM" id="SSF53686">
    <property type="entry name" value="Tryptophan synthase beta subunit-like PLP-dependent enzymes"/>
    <property type="match status" value="1"/>
</dbReference>
<dbReference type="PANTHER" id="PTHR43780">
    <property type="entry name" value="1-AMINOCYCLOPROPANE-1-CARBOXYLATE DEAMINASE-RELATED"/>
    <property type="match status" value="1"/>
</dbReference>
<keyword evidence="7" id="KW-1185">Reference proteome</keyword>
<dbReference type="GO" id="GO:0019148">
    <property type="term" value="F:D-cysteine desulfhydrase activity"/>
    <property type="evidence" value="ECO:0007669"/>
    <property type="project" value="TreeGrafter"/>
</dbReference>
<proteinExistence type="inferred from homology"/>
<dbReference type="PANTHER" id="PTHR43780:SF2">
    <property type="entry name" value="1-AMINOCYCLOPROPANE-1-CARBOXYLATE DEAMINASE-RELATED"/>
    <property type="match status" value="1"/>
</dbReference>
<dbReference type="PIRSF" id="PIRSF006278">
    <property type="entry name" value="ACCD_DCysDesulf"/>
    <property type="match status" value="1"/>
</dbReference>
<comment type="similarity">
    <text evidence="2">Belongs to the ACC deaminase/D-cysteine desulfhydrase family.</text>
</comment>
<keyword evidence="3 4" id="KW-0663">Pyridoxal phosphate</keyword>
<dbReference type="AlphaFoldDB" id="A0A4R7UWJ6"/>
<dbReference type="InterPro" id="IPR027278">
    <property type="entry name" value="ACCD_DCysDesulf"/>
</dbReference>
<evidence type="ECO:0000313" key="7">
    <source>
        <dbReference type="Proteomes" id="UP000294927"/>
    </source>
</evidence>
<name>A0A4R7UWJ6_9PSEU</name>
<dbReference type="OrthoDB" id="9801249at2"/>
<organism evidence="6 7">
    <name type="scientific">Actinophytocola oryzae</name>
    <dbReference type="NCBI Taxonomy" id="502181"/>
    <lineage>
        <taxon>Bacteria</taxon>
        <taxon>Bacillati</taxon>
        <taxon>Actinomycetota</taxon>
        <taxon>Actinomycetes</taxon>
        <taxon>Pseudonocardiales</taxon>
        <taxon>Pseudonocardiaceae</taxon>
    </lineage>
</organism>
<comment type="caution">
    <text evidence="6">The sequence shown here is derived from an EMBL/GenBank/DDBJ whole genome shotgun (WGS) entry which is preliminary data.</text>
</comment>
<comment type="cofactor">
    <cofactor evidence="1">
        <name>pyridoxal 5'-phosphate</name>
        <dbReference type="ChEBI" id="CHEBI:597326"/>
    </cofactor>
</comment>
<dbReference type="EMBL" id="SOCP01000023">
    <property type="protein sequence ID" value="TDV40464.1"/>
    <property type="molecule type" value="Genomic_DNA"/>
</dbReference>